<name>A0A9Y2KW57_9RHOB</name>
<dbReference type="EMBL" id="CP127247">
    <property type="protein sequence ID" value="WIY23634.1"/>
    <property type="molecule type" value="Genomic_DNA"/>
</dbReference>
<dbReference type="InterPro" id="IPR025048">
    <property type="entry name" value="DUF3987"/>
</dbReference>
<sequence>MTTEKVAELVQATWRGLLLSRDELSGWLGSMDRYNGGGDRPFWLEAFGGRSYTVDRKNSPDPIIIDHLSVAVLGGTQPDKLDTLLVRSGDDGLLVRQGEFPEQWCARMDVALSTMFNWATRYPDIDEACRVALTALSAYWTRELWKAAQVSQS</sequence>
<evidence type="ECO:0000313" key="2">
    <source>
        <dbReference type="Proteomes" id="UP001238334"/>
    </source>
</evidence>
<evidence type="ECO:0000313" key="1">
    <source>
        <dbReference type="EMBL" id="WIY23634.1"/>
    </source>
</evidence>
<dbReference type="AlphaFoldDB" id="A0A9Y2KW57"/>
<keyword evidence="2" id="KW-1185">Reference proteome</keyword>
<organism evidence="1 2">
    <name type="scientific">Parasedimentitalea psychrophila</name>
    <dbReference type="NCBI Taxonomy" id="2997337"/>
    <lineage>
        <taxon>Bacteria</taxon>
        <taxon>Pseudomonadati</taxon>
        <taxon>Pseudomonadota</taxon>
        <taxon>Alphaproteobacteria</taxon>
        <taxon>Rhodobacterales</taxon>
        <taxon>Paracoccaceae</taxon>
        <taxon>Parasedimentitalea</taxon>
    </lineage>
</organism>
<dbReference type="KEGG" id="ppso:QPJ95_13330"/>
<protein>
    <submittedName>
        <fullName evidence="1">DUF3987 domain-containing protein</fullName>
    </submittedName>
</protein>
<dbReference type="Proteomes" id="UP001238334">
    <property type="component" value="Chromosome"/>
</dbReference>
<gene>
    <name evidence="1" type="ORF">QPJ95_13330</name>
</gene>
<proteinExistence type="predicted"/>
<dbReference type="Pfam" id="PF13148">
    <property type="entry name" value="DUF3987"/>
    <property type="match status" value="1"/>
</dbReference>
<dbReference type="RefSeq" id="WP_270919994.1">
    <property type="nucleotide sequence ID" value="NZ_CP127247.1"/>
</dbReference>
<accession>A0A9Y2KW57</accession>
<reference evidence="1 2" key="1">
    <citation type="submission" date="2023-06" db="EMBL/GenBank/DDBJ databases">
        <title>Parasedimentitalea psychrophila sp. nov., a psychrophilic bacterium isolated from deep-sea sediment.</title>
        <authorList>
            <person name="Li A."/>
        </authorList>
    </citation>
    <scope>NUCLEOTIDE SEQUENCE [LARGE SCALE GENOMIC DNA]</scope>
    <source>
        <strain evidence="1 2">QS115</strain>
    </source>
</reference>